<dbReference type="PANTHER" id="PTHR43250:SF2">
    <property type="entry name" value="EXODEOXYRIBONUCLEASE III"/>
    <property type="match status" value="1"/>
</dbReference>
<feature type="binding site" evidence="6">
    <location>
        <position position="273"/>
    </location>
    <ligand>
        <name>Mg(2+)</name>
        <dbReference type="ChEBI" id="CHEBI:18420"/>
        <label>1</label>
    </ligand>
</feature>
<dbReference type="GO" id="GO:0006281">
    <property type="term" value="P:DNA repair"/>
    <property type="evidence" value="ECO:0007669"/>
    <property type="project" value="InterPro"/>
</dbReference>
<dbReference type="InterPro" id="IPR005135">
    <property type="entry name" value="Endo/exonuclease/phosphatase"/>
</dbReference>
<gene>
    <name evidence="9" type="ORF">EDD31_2058</name>
</gene>
<evidence type="ECO:0000256" key="5">
    <source>
        <dbReference type="PIRSR" id="PIRSR604808-1"/>
    </source>
</evidence>
<evidence type="ECO:0000313" key="10">
    <source>
        <dbReference type="Proteomes" id="UP000280668"/>
    </source>
</evidence>
<name>A0A3N2BEI9_9MICO</name>
<dbReference type="NCBIfam" id="TIGR00633">
    <property type="entry name" value="xth"/>
    <property type="match status" value="1"/>
</dbReference>
<evidence type="ECO:0000256" key="6">
    <source>
        <dbReference type="PIRSR" id="PIRSR604808-2"/>
    </source>
</evidence>
<feature type="domain" description="Endonuclease/exonuclease/phosphatase" evidence="8">
    <location>
        <begin position="8"/>
        <end position="274"/>
    </location>
</feature>
<feature type="active site" description="Proton donor/acceptor" evidence="5">
    <location>
        <position position="170"/>
    </location>
</feature>
<dbReference type="InterPro" id="IPR036691">
    <property type="entry name" value="Endo/exonu/phosph_ase_sf"/>
</dbReference>
<organism evidence="9 10">
    <name type="scientific">Bogoriella caseilytica</name>
    <dbReference type="NCBI Taxonomy" id="56055"/>
    <lineage>
        <taxon>Bacteria</taxon>
        <taxon>Bacillati</taxon>
        <taxon>Actinomycetota</taxon>
        <taxon>Actinomycetes</taxon>
        <taxon>Micrococcales</taxon>
        <taxon>Bogoriellaceae</taxon>
        <taxon>Bogoriella</taxon>
    </lineage>
</organism>
<keyword evidence="6" id="KW-0464">Manganese</keyword>
<dbReference type="Proteomes" id="UP000280668">
    <property type="component" value="Unassembled WGS sequence"/>
</dbReference>
<dbReference type="Pfam" id="PF03372">
    <property type="entry name" value="Exo_endo_phos"/>
    <property type="match status" value="1"/>
</dbReference>
<dbReference type="EMBL" id="RKHK01000001">
    <property type="protein sequence ID" value="ROR73670.1"/>
    <property type="molecule type" value="Genomic_DNA"/>
</dbReference>
<comment type="cofactor">
    <cofactor evidence="6">
        <name>Mg(2+)</name>
        <dbReference type="ChEBI" id="CHEBI:18420"/>
    </cofactor>
    <cofactor evidence="6">
        <name>Mn(2+)</name>
        <dbReference type="ChEBI" id="CHEBI:29035"/>
    </cofactor>
    <text evidence="6">Probably binds two magnesium or manganese ions per subunit.</text>
</comment>
<dbReference type="RefSeq" id="WP_123304062.1">
    <property type="nucleotide sequence ID" value="NZ_RKHK01000001.1"/>
</dbReference>
<feature type="site" description="Interaction with DNA substrate" evidence="7">
    <location>
        <position position="274"/>
    </location>
</feature>
<feature type="active site" evidence="5">
    <location>
        <position position="125"/>
    </location>
</feature>
<feature type="binding site" evidence="6">
    <location>
        <position position="274"/>
    </location>
    <ligand>
        <name>Mg(2+)</name>
        <dbReference type="ChEBI" id="CHEBI:18420"/>
        <label>1</label>
    </ligand>
</feature>
<keyword evidence="10" id="KW-1185">Reference proteome</keyword>
<dbReference type="AlphaFoldDB" id="A0A3N2BEI9"/>
<reference evidence="9 10" key="1">
    <citation type="submission" date="2018-11" db="EMBL/GenBank/DDBJ databases">
        <title>Sequencing the genomes of 1000 actinobacteria strains.</title>
        <authorList>
            <person name="Klenk H.-P."/>
        </authorList>
    </citation>
    <scope>NUCLEOTIDE SEQUENCE [LARGE SCALE GENOMIC DNA]</scope>
    <source>
        <strain evidence="9 10">DSM 11294</strain>
    </source>
</reference>
<accession>A0A3N2BEI9</accession>
<proteinExistence type="inferred from homology"/>
<dbReference type="PANTHER" id="PTHR43250">
    <property type="entry name" value="EXODEOXYRIBONUCLEASE III"/>
    <property type="match status" value="1"/>
</dbReference>
<keyword evidence="2 6" id="KW-0479">Metal-binding</keyword>
<feature type="binding site" evidence="6">
    <location>
        <position position="39"/>
    </location>
    <ligand>
        <name>Mg(2+)</name>
        <dbReference type="ChEBI" id="CHEBI:18420"/>
        <label>1</label>
    </ligand>
</feature>
<comment type="similarity">
    <text evidence="1">Belongs to the DNA repair enzymes AP/ExoA family.</text>
</comment>
<evidence type="ECO:0000256" key="3">
    <source>
        <dbReference type="ARBA" id="ARBA00022801"/>
    </source>
</evidence>
<evidence type="ECO:0000256" key="2">
    <source>
        <dbReference type="ARBA" id="ARBA00022723"/>
    </source>
</evidence>
<evidence type="ECO:0000259" key="8">
    <source>
        <dbReference type="Pfam" id="PF03372"/>
    </source>
</evidence>
<dbReference type="OrthoDB" id="9803914at2"/>
<sequence>MGTSLQVATVNVNGIRAAFKKDMAGWLEHRQPDVLLLQEVRAPDDVVEDLLGANDGDRDGGRWTLAHQACDIKGRAGVAVAARYPATAVRVGLGESEEPIDTGRWVEMDLAVPGLDIPLTVVSVYIHSGTLTKPESMDAKYAHLKKATSRLAELAEDARAGKRHVLVGGDLNIVHTEADIKNWKPNHNKTAGVLDEEIAYLNTWFDELGYVDLGRRLAGEVQGPYTWWSQRGKAFDNDAGWRIDYQIVNPELAALATSAEVDRAESYDTRFSDHAPLVVHFAL</sequence>
<evidence type="ECO:0000313" key="9">
    <source>
        <dbReference type="EMBL" id="ROR73670.1"/>
    </source>
</evidence>
<feature type="site" description="Transition state stabilizer" evidence="7">
    <location>
        <position position="172"/>
    </location>
</feature>
<feature type="binding site" evidence="6">
    <location>
        <position position="172"/>
    </location>
    <ligand>
        <name>Mg(2+)</name>
        <dbReference type="ChEBI" id="CHEBI:18420"/>
        <label>1</label>
    </ligand>
</feature>
<feature type="active site" description="Proton acceptor" evidence="5">
    <location>
        <position position="274"/>
    </location>
</feature>
<dbReference type="Gene3D" id="3.60.10.10">
    <property type="entry name" value="Endonuclease/exonuclease/phosphatase"/>
    <property type="match status" value="1"/>
</dbReference>
<evidence type="ECO:0000256" key="7">
    <source>
        <dbReference type="PIRSR" id="PIRSR604808-3"/>
    </source>
</evidence>
<feature type="site" description="Important for catalytic activity" evidence="7">
    <location>
        <position position="244"/>
    </location>
</feature>
<evidence type="ECO:0000256" key="4">
    <source>
        <dbReference type="ARBA" id="ARBA00022842"/>
    </source>
</evidence>
<comment type="caution">
    <text evidence="9">The sequence shown here is derived from an EMBL/GenBank/DDBJ whole genome shotgun (WGS) entry which is preliminary data.</text>
</comment>
<dbReference type="InterPro" id="IPR037493">
    <property type="entry name" value="ExoIII-like"/>
</dbReference>
<protein>
    <submittedName>
        <fullName evidence="9">Exodeoxyribonuclease-3</fullName>
    </submittedName>
</protein>
<feature type="binding site" evidence="6">
    <location>
        <position position="11"/>
    </location>
    <ligand>
        <name>Mg(2+)</name>
        <dbReference type="ChEBI" id="CHEBI:18420"/>
        <label>1</label>
    </ligand>
</feature>
<dbReference type="InterPro" id="IPR004808">
    <property type="entry name" value="AP_endonuc_1"/>
</dbReference>
<evidence type="ECO:0000256" key="1">
    <source>
        <dbReference type="ARBA" id="ARBA00007092"/>
    </source>
</evidence>
<keyword evidence="3" id="KW-0378">Hydrolase</keyword>
<dbReference type="GO" id="GO:0008311">
    <property type="term" value="F:double-stranded DNA 3'-5' DNA exonuclease activity"/>
    <property type="evidence" value="ECO:0007669"/>
    <property type="project" value="InterPro"/>
</dbReference>
<dbReference type="GO" id="GO:0046872">
    <property type="term" value="F:metal ion binding"/>
    <property type="evidence" value="ECO:0007669"/>
    <property type="project" value="UniProtKB-KW"/>
</dbReference>
<keyword evidence="4 6" id="KW-0460">Magnesium</keyword>
<dbReference type="SUPFAM" id="SSF56219">
    <property type="entry name" value="DNase I-like"/>
    <property type="match status" value="1"/>
</dbReference>
<dbReference type="PROSITE" id="PS51435">
    <property type="entry name" value="AP_NUCLEASE_F1_4"/>
    <property type="match status" value="1"/>
</dbReference>
<feature type="binding site" evidence="6">
    <location>
        <position position="170"/>
    </location>
    <ligand>
        <name>Mg(2+)</name>
        <dbReference type="ChEBI" id="CHEBI:18420"/>
        <label>1</label>
    </ligand>
</feature>